<gene>
    <name evidence="2" type="ORF">BTO16_11295</name>
</gene>
<sequence length="87" mass="10447">MAKKDTKAEKRLDPRIEQIAKKLEKIRIEKGYTSYENFAIEHGITRMQYWRMEKGTNFTFQSLLKILDAHQMSLSDFFEDLEREKTT</sequence>
<dbReference type="RefSeq" id="WP_105021792.1">
    <property type="nucleotide sequence ID" value="NZ_MSCM01000002.1"/>
</dbReference>
<evidence type="ECO:0000259" key="1">
    <source>
        <dbReference type="PROSITE" id="PS50943"/>
    </source>
</evidence>
<reference evidence="2 3" key="1">
    <citation type="submission" date="2016-12" db="EMBL/GenBank/DDBJ databases">
        <title>Trade-off between light-utilization and light-protection in marine flavobacteria.</title>
        <authorList>
            <person name="Kumagai Y."/>
            <person name="Yoshizawa S."/>
            <person name="Kogure K."/>
            <person name="Iwasaki W."/>
        </authorList>
    </citation>
    <scope>NUCLEOTIDE SEQUENCE [LARGE SCALE GENOMIC DNA]</scope>
    <source>
        <strain evidence="2 3">ATCC 43844</strain>
    </source>
</reference>
<feature type="domain" description="HTH cro/C1-type" evidence="1">
    <location>
        <begin position="23"/>
        <end position="77"/>
    </location>
</feature>
<dbReference type="AlphaFoldDB" id="A0A2S7WFU0"/>
<dbReference type="Gene3D" id="1.10.260.40">
    <property type="entry name" value="lambda repressor-like DNA-binding domains"/>
    <property type="match status" value="1"/>
</dbReference>
<evidence type="ECO:0000313" key="3">
    <source>
        <dbReference type="Proteomes" id="UP000239068"/>
    </source>
</evidence>
<organism evidence="2 3">
    <name type="scientific">Polaribacter glomeratus</name>
    <dbReference type="NCBI Taxonomy" id="102"/>
    <lineage>
        <taxon>Bacteria</taxon>
        <taxon>Pseudomonadati</taxon>
        <taxon>Bacteroidota</taxon>
        <taxon>Flavobacteriia</taxon>
        <taxon>Flavobacteriales</taxon>
        <taxon>Flavobacteriaceae</taxon>
    </lineage>
</organism>
<dbReference type="Pfam" id="PF13443">
    <property type="entry name" value="HTH_26"/>
    <property type="match status" value="1"/>
</dbReference>
<proteinExistence type="predicted"/>
<protein>
    <recommendedName>
        <fullName evidence="1">HTH cro/C1-type domain-containing protein</fullName>
    </recommendedName>
</protein>
<dbReference type="EMBL" id="MSCM01000002">
    <property type="protein sequence ID" value="PQJ76483.1"/>
    <property type="molecule type" value="Genomic_DNA"/>
</dbReference>
<accession>A0A2S7WFU0</accession>
<dbReference type="OrthoDB" id="674942at2"/>
<dbReference type="InterPro" id="IPR010982">
    <property type="entry name" value="Lambda_DNA-bd_dom_sf"/>
</dbReference>
<dbReference type="PROSITE" id="PS50943">
    <property type="entry name" value="HTH_CROC1"/>
    <property type="match status" value="1"/>
</dbReference>
<keyword evidence="3" id="KW-1185">Reference proteome</keyword>
<comment type="caution">
    <text evidence="2">The sequence shown here is derived from an EMBL/GenBank/DDBJ whole genome shotgun (WGS) entry which is preliminary data.</text>
</comment>
<dbReference type="Proteomes" id="UP000239068">
    <property type="component" value="Unassembled WGS sequence"/>
</dbReference>
<dbReference type="InterPro" id="IPR001387">
    <property type="entry name" value="Cro/C1-type_HTH"/>
</dbReference>
<name>A0A2S7WFU0_9FLAO</name>
<evidence type="ECO:0000313" key="2">
    <source>
        <dbReference type="EMBL" id="PQJ76483.1"/>
    </source>
</evidence>
<dbReference type="GO" id="GO:0003677">
    <property type="term" value="F:DNA binding"/>
    <property type="evidence" value="ECO:0007669"/>
    <property type="project" value="InterPro"/>
</dbReference>
<dbReference type="SUPFAM" id="SSF47413">
    <property type="entry name" value="lambda repressor-like DNA-binding domains"/>
    <property type="match status" value="1"/>
</dbReference>